<keyword evidence="1" id="KW-0227">DNA damage</keyword>
<dbReference type="EC" id="5.6.2.3" evidence="1"/>
<dbReference type="PANTHER" id="PTHR10492">
    <property type="match status" value="1"/>
</dbReference>
<organism evidence="3 4">
    <name type="scientific">Rhynocoris fuscipes</name>
    <dbReference type="NCBI Taxonomy" id="488301"/>
    <lineage>
        <taxon>Eukaryota</taxon>
        <taxon>Metazoa</taxon>
        <taxon>Ecdysozoa</taxon>
        <taxon>Arthropoda</taxon>
        <taxon>Hexapoda</taxon>
        <taxon>Insecta</taxon>
        <taxon>Pterygota</taxon>
        <taxon>Neoptera</taxon>
        <taxon>Paraneoptera</taxon>
        <taxon>Hemiptera</taxon>
        <taxon>Heteroptera</taxon>
        <taxon>Panheteroptera</taxon>
        <taxon>Cimicomorpha</taxon>
        <taxon>Reduviidae</taxon>
        <taxon>Harpactorinae</taxon>
        <taxon>Harpactorini</taxon>
        <taxon>Rhynocoris</taxon>
    </lineage>
</organism>
<comment type="cofactor">
    <cofactor evidence="1">
        <name>Mg(2+)</name>
        <dbReference type="ChEBI" id="CHEBI:18420"/>
    </cofactor>
</comment>
<comment type="catalytic activity">
    <reaction evidence="1">
        <text>ATP + H2O = ADP + phosphate + H(+)</text>
        <dbReference type="Rhea" id="RHEA:13065"/>
        <dbReference type="ChEBI" id="CHEBI:15377"/>
        <dbReference type="ChEBI" id="CHEBI:15378"/>
        <dbReference type="ChEBI" id="CHEBI:30616"/>
        <dbReference type="ChEBI" id="CHEBI:43474"/>
        <dbReference type="ChEBI" id="CHEBI:456216"/>
        <dbReference type="EC" id="5.6.2.3"/>
    </reaction>
</comment>
<proteinExistence type="inferred from homology"/>
<dbReference type="AlphaFoldDB" id="A0AAW1CY76"/>
<keyword evidence="1" id="KW-0067">ATP-binding</keyword>
<evidence type="ECO:0000313" key="4">
    <source>
        <dbReference type="Proteomes" id="UP001461498"/>
    </source>
</evidence>
<feature type="domain" description="DNA helicase Pif1-like DEAD-box helicase" evidence="2">
    <location>
        <begin position="147"/>
        <end position="205"/>
    </location>
</feature>
<dbReference type="PANTHER" id="PTHR10492:SF57">
    <property type="entry name" value="ATP-DEPENDENT DNA HELICASE"/>
    <property type="match status" value="1"/>
</dbReference>
<dbReference type="EMBL" id="JAPXFL010000009">
    <property type="protein sequence ID" value="KAK9501552.1"/>
    <property type="molecule type" value="Genomic_DNA"/>
</dbReference>
<dbReference type="InterPro" id="IPR010285">
    <property type="entry name" value="DNA_helicase_pif1-like_DEAD"/>
</dbReference>
<dbReference type="InterPro" id="IPR027417">
    <property type="entry name" value="P-loop_NTPase"/>
</dbReference>
<protein>
    <recommendedName>
        <fullName evidence="1">ATP-dependent DNA helicase</fullName>
        <ecNumber evidence="1">5.6.2.3</ecNumber>
    </recommendedName>
</protein>
<keyword evidence="1" id="KW-0347">Helicase</keyword>
<keyword evidence="1" id="KW-0378">Hydrolase</keyword>
<keyword evidence="1" id="KW-0547">Nucleotide-binding</keyword>
<dbReference type="Proteomes" id="UP001461498">
    <property type="component" value="Unassembled WGS sequence"/>
</dbReference>
<dbReference type="Gene3D" id="3.40.50.300">
    <property type="entry name" value="P-loop containing nucleotide triphosphate hydrolases"/>
    <property type="match status" value="1"/>
</dbReference>
<comment type="caution">
    <text evidence="3">The sequence shown here is derived from an EMBL/GenBank/DDBJ whole genome shotgun (WGS) entry which is preliminary data.</text>
</comment>
<sequence>MWCRVEEERSQYIRFNQNSVLRIGSRRELDETIEGEGGVTAGRVYLPSSFTHGPLAEHDEIESYVNMRYISCSEAIWRLLEFDVRRCKPTAISLPVHMPREDMIVFHPGREQEALEKSVSKLILYFERPKIPELTNLKYQQFYENYFVAFTGIAALNYEGGTTAHSMFKLPVDVDESSISKLSTNSERADLIRQCDLIIWDEISTKLSSPEELTRFLFLELCLNSQWVP</sequence>
<dbReference type="GO" id="GO:0043139">
    <property type="term" value="F:5'-3' DNA helicase activity"/>
    <property type="evidence" value="ECO:0007669"/>
    <property type="project" value="UniProtKB-EC"/>
</dbReference>
<keyword evidence="1" id="KW-0234">DNA repair</keyword>
<dbReference type="GO" id="GO:0006281">
    <property type="term" value="P:DNA repair"/>
    <property type="evidence" value="ECO:0007669"/>
    <property type="project" value="UniProtKB-KW"/>
</dbReference>
<evidence type="ECO:0000313" key="3">
    <source>
        <dbReference type="EMBL" id="KAK9501552.1"/>
    </source>
</evidence>
<evidence type="ECO:0000259" key="2">
    <source>
        <dbReference type="Pfam" id="PF05970"/>
    </source>
</evidence>
<keyword evidence="1" id="KW-0233">DNA recombination</keyword>
<accession>A0AAW1CY76</accession>
<gene>
    <name evidence="3" type="ORF">O3M35_012258</name>
</gene>
<dbReference type="GO" id="GO:0000723">
    <property type="term" value="P:telomere maintenance"/>
    <property type="evidence" value="ECO:0007669"/>
    <property type="project" value="InterPro"/>
</dbReference>
<comment type="similarity">
    <text evidence="1">Belongs to the helicase family.</text>
</comment>
<dbReference type="GO" id="GO:0005524">
    <property type="term" value="F:ATP binding"/>
    <property type="evidence" value="ECO:0007669"/>
    <property type="project" value="UniProtKB-KW"/>
</dbReference>
<dbReference type="GO" id="GO:0006310">
    <property type="term" value="P:DNA recombination"/>
    <property type="evidence" value="ECO:0007669"/>
    <property type="project" value="UniProtKB-KW"/>
</dbReference>
<dbReference type="Pfam" id="PF05970">
    <property type="entry name" value="PIF1"/>
    <property type="match status" value="1"/>
</dbReference>
<name>A0AAW1CY76_9HEMI</name>
<dbReference type="GO" id="GO:0016787">
    <property type="term" value="F:hydrolase activity"/>
    <property type="evidence" value="ECO:0007669"/>
    <property type="project" value="UniProtKB-KW"/>
</dbReference>
<reference evidence="3 4" key="1">
    <citation type="submission" date="2022-12" db="EMBL/GenBank/DDBJ databases">
        <title>Chromosome-level genome assembly of true bugs.</title>
        <authorList>
            <person name="Ma L."/>
            <person name="Li H."/>
        </authorList>
    </citation>
    <scope>NUCLEOTIDE SEQUENCE [LARGE SCALE GENOMIC DNA]</scope>
    <source>
        <strain evidence="3">Lab_2022b</strain>
    </source>
</reference>
<evidence type="ECO:0000256" key="1">
    <source>
        <dbReference type="RuleBase" id="RU363044"/>
    </source>
</evidence>
<keyword evidence="4" id="KW-1185">Reference proteome</keyword>